<feature type="domain" description="Gcp-like" evidence="1">
    <location>
        <begin position="30"/>
        <end position="131"/>
    </location>
</feature>
<dbReference type="EMBL" id="CP136964">
    <property type="protein sequence ID" value="WOS96969.1"/>
    <property type="molecule type" value="Genomic_DNA"/>
</dbReference>
<dbReference type="CDD" id="cd24032">
    <property type="entry name" value="ASKHA_NBD_TsaB"/>
    <property type="match status" value="1"/>
</dbReference>
<dbReference type="KEGG" id="nmy:CJ229_004475"/>
<dbReference type="GO" id="GO:0002949">
    <property type="term" value="P:tRNA threonylcarbamoyladenosine modification"/>
    <property type="evidence" value="ECO:0007669"/>
    <property type="project" value="InterPro"/>
</dbReference>
<protein>
    <submittedName>
        <fullName evidence="2">tRNA (Adenosine(37)-N6)-threonylcarbamoyltransferase complex dimerization subunit type 1 TsaB</fullName>
        <ecNumber evidence="2">2.3.1.234</ecNumber>
    </submittedName>
</protein>
<evidence type="ECO:0000259" key="1">
    <source>
        <dbReference type="Pfam" id="PF00814"/>
    </source>
</evidence>
<keyword evidence="3" id="KW-1185">Reference proteome</keyword>
<dbReference type="Proteomes" id="UP000243626">
    <property type="component" value="Chromosome"/>
</dbReference>
<proteinExistence type="predicted"/>
<dbReference type="PANTHER" id="PTHR11735:SF11">
    <property type="entry name" value="TRNA THREONYLCARBAMOYLADENOSINE BIOSYNTHESIS PROTEIN TSAB"/>
    <property type="match status" value="1"/>
</dbReference>
<dbReference type="AlphaFoldDB" id="A0AAF0YNX0"/>
<name>A0AAF0YNX0_9STAP</name>
<dbReference type="EC" id="2.3.1.234" evidence="2"/>
<dbReference type="InterPro" id="IPR043129">
    <property type="entry name" value="ATPase_NBD"/>
</dbReference>
<keyword evidence="2" id="KW-0808">Transferase</keyword>
<dbReference type="GO" id="GO:0005829">
    <property type="term" value="C:cytosol"/>
    <property type="evidence" value="ECO:0007669"/>
    <property type="project" value="TreeGrafter"/>
</dbReference>
<reference evidence="3" key="1">
    <citation type="submission" date="2017-09" db="EMBL/GenBank/DDBJ databases">
        <title>Bacterial strain isolated from the female urinary microbiota.</title>
        <authorList>
            <person name="Thomas-White K."/>
            <person name="Kumar N."/>
            <person name="Forster S."/>
            <person name="Putonti C."/>
            <person name="Lawley T."/>
            <person name="Wolfe A.J."/>
        </authorList>
    </citation>
    <scope>NUCLEOTIDE SEQUENCE [LARGE SCALE GENOMIC DNA]</scope>
    <source>
        <strain evidence="3">UMB0959</strain>
    </source>
</reference>
<organism evidence="2 3">
    <name type="scientific">Nosocomiicoccus massiliensis</name>
    <dbReference type="NCBI Taxonomy" id="1232430"/>
    <lineage>
        <taxon>Bacteria</taxon>
        <taxon>Bacillati</taxon>
        <taxon>Bacillota</taxon>
        <taxon>Bacilli</taxon>
        <taxon>Bacillales</taxon>
        <taxon>Staphylococcaceae</taxon>
        <taxon>Nosocomiicoccus</taxon>
    </lineage>
</organism>
<accession>A0AAF0YNX0</accession>
<dbReference type="NCBIfam" id="TIGR03725">
    <property type="entry name" value="T6A_YeaZ"/>
    <property type="match status" value="1"/>
</dbReference>
<sequence length="213" mass="23516">MKSLYIDTSNRALSVAVSDDVLLAEININVKRTHSETLMPVINEVLKLANVDKSELERIIVANGPGSYTGLRIGVTVAKTLAFSINIPIYTVSSLLVLAASYRGVVAPMMDARRGNCFSAIYDVDQNGYDVLEEPKLRTGKEYSDLVLKYGAVIVHNTLETQSFEVDGVHTTPRISSLIGMDDDLLTKVDAHDVVPDYLRLTEAERNWKNNQS</sequence>
<dbReference type="Pfam" id="PF00814">
    <property type="entry name" value="TsaD"/>
    <property type="match status" value="1"/>
</dbReference>
<dbReference type="InterPro" id="IPR000905">
    <property type="entry name" value="Gcp-like_dom"/>
</dbReference>
<dbReference type="PANTHER" id="PTHR11735">
    <property type="entry name" value="TRNA N6-ADENOSINE THREONYLCARBAMOYLTRANSFERASE"/>
    <property type="match status" value="1"/>
</dbReference>
<reference evidence="2 3" key="2">
    <citation type="submission" date="2023-10" db="EMBL/GenBank/DDBJ databases">
        <authorList>
            <person name="Choi B."/>
        </authorList>
    </citation>
    <scope>NUCLEOTIDE SEQUENCE [LARGE SCALE GENOMIC DNA]</scope>
    <source>
        <strain evidence="2 3">UMB0959</strain>
    </source>
</reference>
<dbReference type="Gene3D" id="3.30.420.200">
    <property type="match status" value="1"/>
</dbReference>
<dbReference type="InterPro" id="IPR022496">
    <property type="entry name" value="T6A_TsaB"/>
</dbReference>
<dbReference type="RefSeq" id="WP_070458252.1">
    <property type="nucleotide sequence ID" value="NZ_CP136964.1"/>
</dbReference>
<gene>
    <name evidence="2" type="primary">tsaB</name>
    <name evidence="2" type="ORF">CJ229_004475</name>
</gene>
<dbReference type="Gene3D" id="3.30.420.40">
    <property type="match status" value="1"/>
</dbReference>
<evidence type="ECO:0000313" key="3">
    <source>
        <dbReference type="Proteomes" id="UP000243626"/>
    </source>
</evidence>
<evidence type="ECO:0000313" key="2">
    <source>
        <dbReference type="EMBL" id="WOS96969.1"/>
    </source>
</evidence>
<dbReference type="GO" id="GO:0061711">
    <property type="term" value="F:tRNA N(6)-L-threonylcarbamoyladenine synthase activity"/>
    <property type="evidence" value="ECO:0007669"/>
    <property type="project" value="UniProtKB-EC"/>
</dbReference>
<dbReference type="SUPFAM" id="SSF53067">
    <property type="entry name" value="Actin-like ATPase domain"/>
    <property type="match status" value="1"/>
</dbReference>
<keyword evidence="2" id="KW-0012">Acyltransferase</keyword>